<name>S4PW47_9NEOP</name>
<proteinExistence type="predicted"/>
<reference evidence="1" key="1">
    <citation type="journal article" date="2013" name="BMC Genomics">
        <title>Unscrambling butterfly oogenesis.</title>
        <authorList>
            <person name="Carter J.M."/>
            <person name="Baker S.C."/>
            <person name="Pink R."/>
            <person name="Carter D.R."/>
            <person name="Collins A."/>
            <person name="Tomlin J."/>
            <person name="Gibbs M."/>
            <person name="Breuker C.J."/>
        </authorList>
    </citation>
    <scope>NUCLEOTIDE SEQUENCE</scope>
    <source>
        <tissue evidence="1">Ovary</tissue>
    </source>
</reference>
<dbReference type="AlphaFoldDB" id="S4PW47"/>
<organism evidence="1">
    <name type="scientific">Pararge aegeria</name>
    <name type="common">speckled wood butterfly</name>
    <dbReference type="NCBI Taxonomy" id="116150"/>
    <lineage>
        <taxon>Eukaryota</taxon>
        <taxon>Metazoa</taxon>
        <taxon>Ecdysozoa</taxon>
        <taxon>Arthropoda</taxon>
        <taxon>Hexapoda</taxon>
        <taxon>Insecta</taxon>
        <taxon>Pterygota</taxon>
        <taxon>Neoptera</taxon>
        <taxon>Endopterygota</taxon>
        <taxon>Lepidoptera</taxon>
        <taxon>Glossata</taxon>
        <taxon>Ditrysia</taxon>
        <taxon>Papilionoidea</taxon>
        <taxon>Nymphalidae</taxon>
        <taxon>Satyrinae</taxon>
        <taxon>Satyrini</taxon>
        <taxon>Parargina</taxon>
        <taxon>Pararge</taxon>
    </lineage>
</organism>
<protein>
    <submittedName>
        <fullName evidence="1">Uncharacterized protein</fullName>
    </submittedName>
</protein>
<dbReference type="EMBL" id="GAIX01007418">
    <property type="protein sequence ID" value="JAA85142.1"/>
    <property type="molecule type" value="Transcribed_RNA"/>
</dbReference>
<sequence>ELVDRAPQLVTAAADMSTANTNFSNLLIVKSDTVVNPCSSRKLKKYIKVNRYIKKTQKLLKVHKNSVKSLKPKKERLELLNEIKMYSSQLESNRLSYESDTQILEAQIARLQTSLRTLAVKFDMYQRQMISEYTQTSDEWHKTEQPSGKLTSLSTHSFDSIGSHPQFVSSVSSPSNVRKVCVRLSNS</sequence>
<feature type="non-terminal residue" evidence="1">
    <location>
        <position position="187"/>
    </location>
</feature>
<accession>S4PW47</accession>
<reference evidence="1" key="2">
    <citation type="submission" date="2013-05" db="EMBL/GenBank/DDBJ databases">
        <authorList>
            <person name="Carter J.-M."/>
            <person name="Baker S.C."/>
            <person name="Pink R."/>
            <person name="Carter D.R.F."/>
            <person name="Collins A."/>
            <person name="Tomlin J."/>
            <person name="Gibbs M."/>
            <person name="Breuker C.J."/>
        </authorList>
    </citation>
    <scope>NUCLEOTIDE SEQUENCE</scope>
    <source>
        <tissue evidence="1">Ovary</tissue>
    </source>
</reference>
<feature type="non-terminal residue" evidence="1">
    <location>
        <position position="1"/>
    </location>
</feature>
<evidence type="ECO:0000313" key="1">
    <source>
        <dbReference type="EMBL" id="JAA85142.1"/>
    </source>
</evidence>